<feature type="transmembrane region" description="Helical" evidence="8">
    <location>
        <begin position="168"/>
        <end position="188"/>
    </location>
</feature>
<dbReference type="EMBL" id="JAGPYM010000007">
    <property type="protein sequence ID" value="KAH6892433.1"/>
    <property type="molecule type" value="Genomic_DNA"/>
</dbReference>
<dbReference type="Proteomes" id="UP000777438">
    <property type="component" value="Unassembled WGS sequence"/>
</dbReference>
<dbReference type="NCBIfam" id="TIGR00879">
    <property type="entry name" value="SP"/>
    <property type="match status" value="1"/>
</dbReference>
<evidence type="ECO:0000313" key="10">
    <source>
        <dbReference type="EMBL" id="KAH6892433.1"/>
    </source>
</evidence>
<reference evidence="10 11" key="1">
    <citation type="journal article" date="2021" name="Nat. Commun.">
        <title>Genetic determinants of endophytism in the Arabidopsis root mycobiome.</title>
        <authorList>
            <person name="Mesny F."/>
            <person name="Miyauchi S."/>
            <person name="Thiergart T."/>
            <person name="Pickel B."/>
            <person name="Atanasova L."/>
            <person name="Karlsson M."/>
            <person name="Huettel B."/>
            <person name="Barry K.W."/>
            <person name="Haridas S."/>
            <person name="Chen C."/>
            <person name="Bauer D."/>
            <person name="Andreopoulos W."/>
            <person name="Pangilinan J."/>
            <person name="LaButti K."/>
            <person name="Riley R."/>
            <person name="Lipzen A."/>
            <person name="Clum A."/>
            <person name="Drula E."/>
            <person name="Henrissat B."/>
            <person name="Kohler A."/>
            <person name="Grigoriev I.V."/>
            <person name="Martin F.M."/>
            <person name="Hacquard S."/>
        </authorList>
    </citation>
    <scope>NUCLEOTIDE SEQUENCE [LARGE SCALE GENOMIC DNA]</scope>
    <source>
        <strain evidence="10 11">MPI-CAGE-CH-0241</strain>
    </source>
</reference>
<feature type="transmembrane region" description="Helical" evidence="8">
    <location>
        <begin position="452"/>
        <end position="471"/>
    </location>
</feature>
<evidence type="ECO:0000256" key="2">
    <source>
        <dbReference type="ARBA" id="ARBA00010992"/>
    </source>
</evidence>
<feature type="transmembrane region" description="Helical" evidence="8">
    <location>
        <begin position="286"/>
        <end position="308"/>
    </location>
</feature>
<dbReference type="Gene3D" id="1.20.1250.20">
    <property type="entry name" value="MFS general substrate transporter like domains"/>
    <property type="match status" value="1"/>
</dbReference>
<comment type="caution">
    <text evidence="10">The sequence shown here is derived from an EMBL/GenBank/DDBJ whole genome shotgun (WGS) entry which is preliminary data.</text>
</comment>
<comment type="subcellular location">
    <subcellularLocation>
        <location evidence="1">Membrane</location>
        <topology evidence="1">Multi-pass membrane protein</topology>
    </subcellularLocation>
</comment>
<feature type="transmembrane region" description="Helical" evidence="8">
    <location>
        <begin position="137"/>
        <end position="156"/>
    </location>
</feature>
<keyword evidence="3 7" id="KW-0813">Transport</keyword>
<evidence type="ECO:0000256" key="4">
    <source>
        <dbReference type="ARBA" id="ARBA00022692"/>
    </source>
</evidence>
<evidence type="ECO:0000256" key="1">
    <source>
        <dbReference type="ARBA" id="ARBA00004141"/>
    </source>
</evidence>
<gene>
    <name evidence="10" type="ORF">B0T10DRAFT_483782</name>
</gene>
<organism evidence="10 11">
    <name type="scientific">Thelonectria olida</name>
    <dbReference type="NCBI Taxonomy" id="1576542"/>
    <lineage>
        <taxon>Eukaryota</taxon>
        <taxon>Fungi</taxon>
        <taxon>Dikarya</taxon>
        <taxon>Ascomycota</taxon>
        <taxon>Pezizomycotina</taxon>
        <taxon>Sordariomycetes</taxon>
        <taxon>Hypocreomycetidae</taxon>
        <taxon>Hypocreales</taxon>
        <taxon>Nectriaceae</taxon>
        <taxon>Thelonectria</taxon>
    </lineage>
</organism>
<feature type="transmembrane region" description="Helical" evidence="8">
    <location>
        <begin position="328"/>
        <end position="346"/>
    </location>
</feature>
<feature type="transmembrane region" description="Helical" evidence="8">
    <location>
        <begin position="194"/>
        <end position="217"/>
    </location>
</feature>
<evidence type="ECO:0000256" key="7">
    <source>
        <dbReference type="RuleBase" id="RU003346"/>
    </source>
</evidence>
<dbReference type="InterPro" id="IPR003663">
    <property type="entry name" value="Sugar/inositol_transpt"/>
</dbReference>
<feature type="transmembrane region" description="Helical" evidence="8">
    <location>
        <begin position="353"/>
        <end position="375"/>
    </location>
</feature>
<dbReference type="InterPro" id="IPR005829">
    <property type="entry name" value="Sugar_transporter_CS"/>
</dbReference>
<feature type="transmembrane region" description="Helical" evidence="8">
    <location>
        <begin position="106"/>
        <end position="131"/>
    </location>
</feature>
<dbReference type="AlphaFoldDB" id="A0A9P8W8S6"/>
<dbReference type="SUPFAM" id="SSF103473">
    <property type="entry name" value="MFS general substrate transporter"/>
    <property type="match status" value="1"/>
</dbReference>
<dbReference type="PANTHER" id="PTHR48022">
    <property type="entry name" value="PLASTIDIC GLUCOSE TRANSPORTER 4"/>
    <property type="match status" value="1"/>
</dbReference>
<keyword evidence="6 8" id="KW-0472">Membrane</keyword>
<sequence>MGTTPPAQPTLSVAEILAQDKRSAFALTPSLFHLYCILAPACLVVSATNGLDASVLTVLQGISAWKEEFGSPKGALLGFTSAAYPLGAIISTPVSAFISDRFGRKLSILIGSFIMLIGVIMQCASHSIGLFIGGRVIVGFGITLALTAAPILISELAHPRHRVFFGSLYNTSFYLGALFAGWVGFGSYRIPSAWAWRLPTLLQAGPAVIQICSVWFLDESPRWLCFKGRNEEAFGILVKRHGNGDASDPLVVAEFHEMNETLRAEKEIESSGITLFFKTPANRKRFAILVTLAFFGQWSGNGLVSYYLTKILTSIGIETQREQTMLTGTISTVNYATALAAAVLSTKIGRRKMFVGGAIAMLLTFSALTASIAVYNKTSSKAASKSALGFIFIYYTSFNICLNPLLFLYPTEILPFRLRAMGLSIMVFSTKAASFFNQFVNPIGMDNLGWKYYLVYVVWLVVEIAIFYFLYPETRGYTLERIQEAFGEKIEGGDGDVESIYQEMEKKNSSS</sequence>
<evidence type="ECO:0000259" key="9">
    <source>
        <dbReference type="PROSITE" id="PS50850"/>
    </source>
</evidence>
<accession>A0A9P8W8S6</accession>
<dbReference type="OrthoDB" id="6133115at2759"/>
<dbReference type="GO" id="GO:0005351">
    <property type="term" value="F:carbohydrate:proton symporter activity"/>
    <property type="evidence" value="ECO:0007669"/>
    <property type="project" value="TreeGrafter"/>
</dbReference>
<evidence type="ECO:0000256" key="6">
    <source>
        <dbReference type="ARBA" id="ARBA00023136"/>
    </source>
</evidence>
<feature type="domain" description="Major facilitator superfamily (MFS) profile" evidence="9">
    <location>
        <begin position="38"/>
        <end position="475"/>
    </location>
</feature>
<dbReference type="InterPro" id="IPR020846">
    <property type="entry name" value="MFS_dom"/>
</dbReference>
<dbReference type="InterPro" id="IPR036259">
    <property type="entry name" value="MFS_trans_sf"/>
</dbReference>
<dbReference type="PROSITE" id="PS50850">
    <property type="entry name" value="MFS"/>
    <property type="match status" value="1"/>
</dbReference>
<dbReference type="PANTHER" id="PTHR48022:SF64">
    <property type="entry name" value="MAJOR FACILITATOR SUPERFAMILY (MFS) PROFILE DOMAIN-CONTAINING PROTEIN"/>
    <property type="match status" value="1"/>
</dbReference>
<feature type="transmembrane region" description="Helical" evidence="8">
    <location>
        <begin position="75"/>
        <end position="99"/>
    </location>
</feature>
<dbReference type="PRINTS" id="PR00171">
    <property type="entry name" value="SUGRTRNSPORT"/>
</dbReference>
<dbReference type="InterPro" id="IPR050360">
    <property type="entry name" value="MFS_Sugar_Transporters"/>
</dbReference>
<dbReference type="Pfam" id="PF00083">
    <property type="entry name" value="Sugar_tr"/>
    <property type="match status" value="1"/>
</dbReference>
<comment type="similarity">
    <text evidence="2 7">Belongs to the major facilitator superfamily. Sugar transporter (TC 2.A.1.1) family.</text>
</comment>
<evidence type="ECO:0000313" key="11">
    <source>
        <dbReference type="Proteomes" id="UP000777438"/>
    </source>
</evidence>
<protein>
    <submittedName>
        <fullName evidence="10">General substrate transporter</fullName>
    </submittedName>
</protein>
<name>A0A9P8W8S6_9HYPO</name>
<evidence type="ECO:0000256" key="3">
    <source>
        <dbReference type="ARBA" id="ARBA00022448"/>
    </source>
</evidence>
<dbReference type="PROSITE" id="PS00216">
    <property type="entry name" value="SUGAR_TRANSPORT_1"/>
    <property type="match status" value="1"/>
</dbReference>
<dbReference type="InterPro" id="IPR005828">
    <property type="entry name" value="MFS_sugar_transport-like"/>
</dbReference>
<proteinExistence type="inferred from homology"/>
<feature type="transmembrane region" description="Helical" evidence="8">
    <location>
        <begin position="31"/>
        <end position="51"/>
    </location>
</feature>
<feature type="transmembrane region" description="Helical" evidence="8">
    <location>
        <begin position="387"/>
        <end position="408"/>
    </location>
</feature>
<evidence type="ECO:0000256" key="5">
    <source>
        <dbReference type="ARBA" id="ARBA00022989"/>
    </source>
</evidence>
<keyword evidence="4 8" id="KW-0812">Transmembrane</keyword>
<feature type="transmembrane region" description="Helical" evidence="8">
    <location>
        <begin position="420"/>
        <end position="440"/>
    </location>
</feature>
<evidence type="ECO:0000256" key="8">
    <source>
        <dbReference type="SAM" id="Phobius"/>
    </source>
</evidence>
<dbReference type="GO" id="GO:0016020">
    <property type="term" value="C:membrane"/>
    <property type="evidence" value="ECO:0007669"/>
    <property type="project" value="UniProtKB-SubCell"/>
</dbReference>
<dbReference type="FunFam" id="1.20.1250.20:FF:000134">
    <property type="entry name" value="MFS sugar transporter protein"/>
    <property type="match status" value="1"/>
</dbReference>
<keyword evidence="5 8" id="KW-1133">Transmembrane helix</keyword>
<keyword evidence="11" id="KW-1185">Reference proteome</keyword>